<proteinExistence type="predicted"/>
<comment type="caution">
    <text evidence="1">The sequence shown here is derived from an EMBL/GenBank/DDBJ whole genome shotgun (WGS) entry which is preliminary data.</text>
</comment>
<name>A0A316M0S6_9CLOT</name>
<dbReference type="EMBL" id="QAMZ01000053">
    <property type="protein sequence ID" value="PWL51764.1"/>
    <property type="molecule type" value="Genomic_DNA"/>
</dbReference>
<organism evidence="1 2">
    <name type="scientific">Clostridium cadaveris</name>
    <dbReference type="NCBI Taxonomy" id="1529"/>
    <lineage>
        <taxon>Bacteria</taxon>
        <taxon>Bacillati</taxon>
        <taxon>Bacillota</taxon>
        <taxon>Clostridia</taxon>
        <taxon>Eubacteriales</taxon>
        <taxon>Clostridiaceae</taxon>
        <taxon>Clostridium</taxon>
    </lineage>
</organism>
<gene>
    <name evidence="1" type="ORF">DBY38_12525</name>
</gene>
<reference evidence="1 2" key="1">
    <citation type="submission" date="2018-03" db="EMBL/GenBank/DDBJ databases">
        <title>The uncultured portion of the human microbiome is neutrally assembled.</title>
        <authorList>
            <person name="Jeraldo P."/>
            <person name="Boardman L."/>
            <person name="White B.A."/>
            <person name="Nelson H."/>
            <person name="Goldenfeld N."/>
            <person name="Chia N."/>
        </authorList>
    </citation>
    <scope>NUCLEOTIDE SEQUENCE [LARGE SCALE GENOMIC DNA]</scope>
    <source>
        <strain evidence="1">CIM:MAG 903</strain>
    </source>
</reference>
<protein>
    <submittedName>
        <fullName evidence="1">Uncharacterized protein</fullName>
    </submittedName>
</protein>
<dbReference type="Proteomes" id="UP000246114">
    <property type="component" value="Unassembled WGS sequence"/>
</dbReference>
<accession>A0A316M0S6</accession>
<dbReference type="AlphaFoldDB" id="A0A316M0S6"/>
<evidence type="ECO:0000313" key="2">
    <source>
        <dbReference type="Proteomes" id="UP000246114"/>
    </source>
</evidence>
<sequence length="123" mass="14015">MNAERLKVQFKKAISKKPTTIELKRNEFVSNGMHGGSNKEIIVATTDVFIDDFKHSLASNINEAGEIKRIRSITMVAVADGFKIKKDDFFIIDDKKYVVTYPGEVVPDVYNSDLEVIYLERRT</sequence>
<evidence type="ECO:0000313" key="1">
    <source>
        <dbReference type="EMBL" id="PWL51764.1"/>
    </source>
</evidence>